<comment type="caution">
    <text evidence="1">The sequence shown here is derived from an EMBL/GenBank/DDBJ whole genome shotgun (WGS) entry which is preliminary data.</text>
</comment>
<dbReference type="Proteomes" id="UP001597417">
    <property type="component" value="Unassembled WGS sequence"/>
</dbReference>
<dbReference type="EMBL" id="JBHUKR010000009">
    <property type="protein sequence ID" value="MFD2418957.1"/>
    <property type="molecule type" value="Genomic_DNA"/>
</dbReference>
<organism evidence="1 2">
    <name type="scientific">Amycolatopsis pigmentata</name>
    <dbReference type="NCBI Taxonomy" id="450801"/>
    <lineage>
        <taxon>Bacteria</taxon>
        <taxon>Bacillati</taxon>
        <taxon>Actinomycetota</taxon>
        <taxon>Actinomycetes</taxon>
        <taxon>Pseudonocardiales</taxon>
        <taxon>Pseudonocardiaceae</taxon>
        <taxon>Amycolatopsis</taxon>
    </lineage>
</organism>
<evidence type="ECO:0000313" key="1">
    <source>
        <dbReference type="EMBL" id="MFD2418957.1"/>
    </source>
</evidence>
<keyword evidence="2" id="KW-1185">Reference proteome</keyword>
<evidence type="ECO:0000313" key="2">
    <source>
        <dbReference type="Proteomes" id="UP001597417"/>
    </source>
</evidence>
<dbReference type="InterPro" id="IPR054202">
    <property type="entry name" value="DUF6907"/>
</dbReference>
<protein>
    <submittedName>
        <fullName evidence="1">DUF6907 domain-containing protein</fullName>
    </submittedName>
</protein>
<dbReference type="RefSeq" id="WP_378266950.1">
    <property type="nucleotide sequence ID" value="NZ_JBHUKR010000009.1"/>
</dbReference>
<gene>
    <name evidence="1" type="ORF">ACFSXZ_21740</name>
</gene>
<reference evidence="2" key="1">
    <citation type="journal article" date="2019" name="Int. J. Syst. Evol. Microbiol.">
        <title>The Global Catalogue of Microorganisms (GCM) 10K type strain sequencing project: providing services to taxonomists for standard genome sequencing and annotation.</title>
        <authorList>
            <consortium name="The Broad Institute Genomics Platform"/>
            <consortium name="The Broad Institute Genome Sequencing Center for Infectious Disease"/>
            <person name="Wu L."/>
            <person name="Ma J."/>
        </authorList>
    </citation>
    <scope>NUCLEOTIDE SEQUENCE [LARGE SCALE GENOMIC DNA]</scope>
    <source>
        <strain evidence="2">CGMCC 4.7645</strain>
    </source>
</reference>
<proteinExistence type="predicted"/>
<accession>A0ABW5FYP3</accession>
<name>A0ABW5FYP3_9PSEU</name>
<dbReference type="Pfam" id="PF21848">
    <property type="entry name" value="DUF6907"/>
    <property type="match status" value="1"/>
</dbReference>
<sequence length="113" mass="12529">MKDDRPEWQTSPCPGWCTMTHTDEDFPDDRIHRPGQELAAVLLTTNDPIRGERPERGFEPLVLSVDLEQHARETMPRILLGARNSPGYNLTAPEAVLLGRALLAAGQLADIST</sequence>